<proteinExistence type="predicted"/>
<reference evidence="1 2" key="1">
    <citation type="submission" date="2018-01" db="EMBL/GenBank/DDBJ databases">
        <title>Halomonas endophytica sp. nov., isolated from storage liquid in the stems of Populus euphratica.</title>
        <authorList>
            <person name="Chen C."/>
        </authorList>
    </citation>
    <scope>NUCLEOTIDE SEQUENCE [LARGE SCALE GENOMIC DNA]</scope>
    <source>
        <strain evidence="1 2">MC28</strain>
    </source>
</reference>
<comment type="caution">
    <text evidence="1">The sequence shown here is derived from an EMBL/GenBank/DDBJ whole genome shotgun (WGS) entry which is preliminary data.</text>
</comment>
<protein>
    <submittedName>
        <fullName evidence="1">Uncharacterized protein</fullName>
    </submittedName>
</protein>
<gene>
    <name evidence="1" type="ORF">C1H69_00065</name>
</gene>
<dbReference type="EMBL" id="PNRF01000001">
    <property type="protein sequence ID" value="PMR78709.1"/>
    <property type="molecule type" value="Genomic_DNA"/>
</dbReference>
<dbReference type="AlphaFoldDB" id="A0A2N7UE49"/>
<name>A0A2N7UE49_9GAMM</name>
<accession>A0A2N7UE49</accession>
<sequence>MKQQSTVHRRRHSLLGVIEILLGREILHIILQRIDDMTSLLGRYFNGEKRVIQGYVNANEGCPLFMMISSCHEETCPQGEGSLDGW</sequence>
<evidence type="ECO:0000313" key="2">
    <source>
        <dbReference type="Proteomes" id="UP000235803"/>
    </source>
</evidence>
<evidence type="ECO:0000313" key="1">
    <source>
        <dbReference type="EMBL" id="PMR78709.1"/>
    </source>
</evidence>
<keyword evidence="2" id="KW-1185">Reference proteome</keyword>
<organism evidence="1 2">
    <name type="scientific">Billgrantia endophytica</name>
    <dbReference type="NCBI Taxonomy" id="2033802"/>
    <lineage>
        <taxon>Bacteria</taxon>
        <taxon>Pseudomonadati</taxon>
        <taxon>Pseudomonadota</taxon>
        <taxon>Gammaproteobacteria</taxon>
        <taxon>Oceanospirillales</taxon>
        <taxon>Halomonadaceae</taxon>
        <taxon>Billgrantia</taxon>
    </lineage>
</organism>
<dbReference type="Proteomes" id="UP000235803">
    <property type="component" value="Unassembled WGS sequence"/>
</dbReference>